<reference evidence="7 8" key="1">
    <citation type="journal article" date="2019" name="Int. J. Syst. Evol. Microbiol.">
        <title>The Global Catalogue of Microorganisms (GCM) 10K type strain sequencing project: providing services to taxonomists for standard genome sequencing and annotation.</title>
        <authorList>
            <consortium name="The Broad Institute Genomics Platform"/>
            <consortium name="The Broad Institute Genome Sequencing Center for Infectious Disease"/>
            <person name="Wu L."/>
            <person name="Ma J."/>
        </authorList>
    </citation>
    <scope>NUCLEOTIDE SEQUENCE [LARGE SCALE GENOMIC DNA]</scope>
    <source>
        <strain evidence="7 8">JCM 14319</strain>
    </source>
</reference>
<dbReference type="InterPro" id="IPR047640">
    <property type="entry name" value="RpiR-like"/>
</dbReference>
<dbReference type="InterPro" id="IPR046348">
    <property type="entry name" value="SIS_dom_sf"/>
</dbReference>
<evidence type="ECO:0000256" key="4">
    <source>
        <dbReference type="SAM" id="MobiDB-lite"/>
    </source>
</evidence>
<dbReference type="CDD" id="cd05013">
    <property type="entry name" value="SIS_RpiR"/>
    <property type="match status" value="1"/>
</dbReference>
<keyword evidence="1" id="KW-0805">Transcription regulation</keyword>
<dbReference type="Pfam" id="PF01380">
    <property type="entry name" value="SIS"/>
    <property type="match status" value="1"/>
</dbReference>
<organism evidence="7 8">
    <name type="scientific">Agromyces humatus</name>
    <dbReference type="NCBI Taxonomy" id="279573"/>
    <lineage>
        <taxon>Bacteria</taxon>
        <taxon>Bacillati</taxon>
        <taxon>Actinomycetota</taxon>
        <taxon>Actinomycetes</taxon>
        <taxon>Micrococcales</taxon>
        <taxon>Microbacteriaceae</taxon>
        <taxon>Agromyces</taxon>
    </lineage>
</organism>
<proteinExistence type="predicted"/>
<dbReference type="PANTHER" id="PTHR30514">
    <property type="entry name" value="GLUCOKINASE"/>
    <property type="match status" value="1"/>
</dbReference>
<dbReference type="InterPro" id="IPR009057">
    <property type="entry name" value="Homeodomain-like_sf"/>
</dbReference>
<evidence type="ECO:0000256" key="2">
    <source>
        <dbReference type="ARBA" id="ARBA00023125"/>
    </source>
</evidence>
<dbReference type="SUPFAM" id="SSF46689">
    <property type="entry name" value="Homeodomain-like"/>
    <property type="match status" value="1"/>
</dbReference>
<dbReference type="InterPro" id="IPR000281">
    <property type="entry name" value="HTH_RpiR"/>
</dbReference>
<evidence type="ECO:0000313" key="8">
    <source>
        <dbReference type="Proteomes" id="UP001500506"/>
    </source>
</evidence>
<feature type="domain" description="SIS" evidence="6">
    <location>
        <begin position="129"/>
        <end position="269"/>
    </location>
</feature>
<dbReference type="SUPFAM" id="SSF53697">
    <property type="entry name" value="SIS domain"/>
    <property type="match status" value="1"/>
</dbReference>
<sequence>MTANVLSAAREALPRLSSSEARVAEAIIADPHLVVDLTITDLARVCGTSLSTVARFCQTLGYSGYREFRMEVASAVSREAAERERFGLANSDIDPLDSAEDVVAKIAFHEVLAIEQTVEGLDTAVLDGVVEAIVGGAHVDLYGFGASGLTAQDLQQKLARIGISAFCSVDVHLALVSAALRKPSDVAIGISHSGLTTETTHTLGVARDAGATTVAITNSPDSPVAELADFVLTTHARESSYRMGAMSSRIAQLALVDFLFVRIAQRRGDDVTEPLQRTFEVTKTHRINGRRAGDRRANGDAPRE</sequence>
<accession>A0ABN2KL57</accession>
<dbReference type="Proteomes" id="UP001500506">
    <property type="component" value="Unassembled WGS sequence"/>
</dbReference>
<feature type="domain" description="HTH rpiR-type" evidence="5">
    <location>
        <begin position="3"/>
        <end position="79"/>
    </location>
</feature>
<feature type="region of interest" description="Disordered" evidence="4">
    <location>
        <begin position="285"/>
        <end position="304"/>
    </location>
</feature>
<dbReference type="PROSITE" id="PS51464">
    <property type="entry name" value="SIS"/>
    <property type="match status" value="1"/>
</dbReference>
<dbReference type="PROSITE" id="PS51071">
    <property type="entry name" value="HTH_RPIR"/>
    <property type="match status" value="1"/>
</dbReference>
<feature type="compositionally biased region" description="Basic and acidic residues" evidence="4">
    <location>
        <begin position="291"/>
        <end position="304"/>
    </location>
</feature>
<name>A0ABN2KL57_9MICO</name>
<keyword evidence="2" id="KW-0238">DNA-binding</keyword>
<dbReference type="Pfam" id="PF01418">
    <property type="entry name" value="HTH_6"/>
    <property type="match status" value="1"/>
</dbReference>
<keyword evidence="8" id="KW-1185">Reference proteome</keyword>
<evidence type="ECO:0000259" key="5">
    <source>
        <dbReference type="PROSITE" id="PS51071"/>
    </source>
</evidence>
<dbReference type="InterPro" id="IPR035472">
    <property type="entry name" value="RpiR-like_SIS"/>
</dbReference>
<evidence type="ECO:0000313" key="7">
    <source>
        <dbReference type="EMBL" id="GAA1759253.1"/>
    </source>
</evidence>
<protein>
    <submittedName>
        <fullName evidence="7">MurR/RpiR family transcriptional regulator</fullName>
    </submittedName>
</protein>
<comment type="caution">
    <text evidence="7">The sequence shown here is derived from an EMBL/GenBank/DDBJ whole genome shotgun (WGS) entry which is preliminary data.</text>
</comment>
<dbReference type="InterPro" id="IPR036388">
    <property type="entry name" value="WH-like_DNA-bd_sf"/>
</dbReference>
<keyword evidence="3" id="KW-0804">Transcription</keyword>
<dbReference type="InterPro" id="IPR001347">
    <property type="entry name" value="SIS_dom"/>
</dbReference>
<evidence type="ECO:0000256" key="1">
    <source>
        <dbReference type="ARBA" id="ARBA00023015"/>
    </source>
</evidence>
<dbReference type="RefSeq" id="WP_232499336.1">
    <property type="nucleotide sequence ID" value="NZ_BAAANH010000003.1"/>
</dbReference>
<evidence type="ECO:0000256" key="3">
    <source>
        <dbReference type="ARBA" id="ARBA00023163"/>
    </source>
</evidence>
<dbReference type="Gene3D" id="1.10.10.10">
    <property type="entry name" value="Winged helix-like DNA-binding domain superfamily/Winged helix DNA-binding domain"/>
    <property type="match status" value="1"/>
</dbReference>
<dbReference type="Gene3D" id="3.40.50.10490">
    <property type="entry name" value="Glucose-6-phosphate isomerase like protein, domain 1"/>
    <property type="match status" value="1"/>
</dbReference>
<dbReference type="EMBL" id="BAAANH010000003">
    <property type="protein sequence ID" value="GAA1759253.1"/>
    <property type="molecule type" value="Genomic_DNA"/>
</dbReference>
<evidence type="ECO:0000259" key="6">
    <source>
        <dbReference type="PROSITE" id="PS51464"/>
    </source>
</evidence>
<gene>
    <name evidence="7" type="ORF">GCM10009747_17790</name>
</gene>
<dbReference type="PANTHER" id="PTHR30514:SF1">
    <property type="entry name" value="HTH-TYPE TRANSCRIPTIONAL REGULATOR HEXR-RELATED"/>
    <property type="match status" value="1"/>
</dbReference>